<gene>
    <name evidence="1" type="ORF">Taro_015994</name>
</gene>
<reference evidence="1" key="1">
    <citation type="submission" date="2017-07" db="EMBL/GenBank/DDBJ databases">
        <title>Taro Niue Genome Assembly and Annotation.</title>
        <authorList>
            <person name="Atibalentja N."/>
            <person name="Keating K."/>
            <person name="Fields C.J."/>
        </authorList>
    </citation>
    <scope>NUCLEOTIDE SEQUENCE</scope>
    <source>
        <strain evidence="1">Niue_2</strain>
        <tissue evidence="1">Leaf</tissue>
    </source>
</reference>
<sequence length="90" mass="10149">MTTVMLMVFLKSSLPNSGLQSRIFGLSTLTVQLFRLSLSTLEYTKFIEDQRQLHIQRLSAEMGPSYNISWGKSIVYDLPKSTSTTVISSQ</sequence>
<dbReference type="Proteomes" id="UP000652761">
    <property type="component" value="Unassembled WGS sequence"/>
</dbReference>
<keyword evidence="2" id="KW-1185">Reference proteome</keyword>
<accession>A0A843UJD2</accession>
<evidence type="ECO:0000313" key="2">
    <source>
        <dbReference type="Proteomes" id="UP000652761"/>
    </source>
</evidence>
<dbReference type="EMBL" id="NMUH01000698">
    <property type="protein sequence ID" value="MQL83491.1"/>
    <property type="molecule type" value="Genomic_DNA"/>
</dbReference>
<proteinExistence type="predicted"/>
<organism evidence="1 2">
    <name type="scientific">Colocasia esculenta</name>
    <name type="common">Wild taro</name>
    <name type="synonym">Arum esculentum</name>
    <dbReference type="NCBI Taxonomy" id="4460"/>
    <lineage>
        <taxon>Eukaryota</taxon>
        <taxon>Viridiplantae</taxon>
        <taxon>Streptophyta</taxon>
        <taxon>Embryophyta</taxon>
        <taxon>Tracheophyta</taxon>
        <taxon>Spermatophyta</taxon>
        <taxon>Magnoliopsida</taxon>
        <taxon>Liliopsida</taxon>
        <taxon>Araceae</taxon>
        <taxon>Aroideae</taxon>
        <taxon>Colocasieae</taxon>
        <taxon>Colocasia</taxon>
    </lineage>
</organism>
<dbReference type="AlphaFoldDB" id="A0A843UJD2"/>
<name>A0A843UJD2_COLES</name>
<comment type="caution">
    <text evidence="1">The sequence shown here is derived from an EMBL/GenBank/DDBJ whole genome shotgun (WGS) entry which is preliminary data.</text>
</comment>
<protein>
    <submittedName>
        <fullName evidence="1">Uncharacterized protein</fullName>
    </submittedName>
</protein>
<evidence type="ECO:0000313" key="1">
    <source>
        <dbReference type="EMBL" id="MQL83491.1"/>
    </source>
</evidence>